<protein>
    <submittedName>
        <fullName evidence="1">Uncharacterized protein</fullName>
    </submittedName>
</protein>
<accession>A0A9Q9ILT7</accession>
<proteinExistence type="predicted"/>
<dbReference type="KEGG" id="daur:Daura_03670"/>
<name>A0A9Q9ILT7_9ACTN</name>
<dbReference type="Proteomes" id="UP001058003">
    <property type="component" value="Chromosome"/>
</dbReference>
<dbReference type="EMBL" id="CP073767">
    <property type="protein sequence ID" value="UWZ55363.1"/>
    <property type="molecule type" value="Genomic_DNA"/>
</dbReference>
<reference evidence="1" key="1">
    <citation type="submission" date="2021-04" db="EMBL/GenBank/DDBJ databases">
        <title>Dactylosporangium aurantiacum NRRL B-8018 full assembly.</title>
        <authorList>
            <person name="Hartkoorn R.C."/>
            <person name="Beaudoing E."/>
            <person name="Hot D."/>
        </authorList>
    </citation>
    <scope>NUCLEOTIDE SEQUENCE</scope>
    <source>
        <strain evidence="1">NRRL B-8018</strain>
    </source>
</reference>
<sequence length="144" mass="15847">MERLSARGRVTRVAVTLVVAALTFAGTIAGDDYDFPFAPFQMFAIADDPNAPVMVLRADGVDTTGRRIVLDERNAGVRRAEIEAQIDRFKADPSLLRSVQGAYAARNPGRPPLVEVDIVEVQHHLRDAQPTGEITEVVLARWRP</sequence>
<gene>
    <name evidence="1" type="ORF">Daura_03670</name>
</gene>
<organism evidence="1 2">
    <name type="scientific">Dactylosporangium aurantiacum</name>
    <dbReference type="NCBI Taxonomy" id="35754"/>
    <lineage>
        <taxon>Bacteria</taxon>
        <taxon>Bacillati</taxon>
        <taxon>Actinomycetota</taxon>
        <taxon>Actinomycetes</taxon>
        <taxon>Micromonosporales</taxon>
        <taxon>Micromonosporaceae</taxon>
        <taxon>Dactylosporangium</taxon>
    </lineage>
</organism>
<keyword evidence="2" id="KW-1185">Reference proteome</keyword>
<evidence type="ECO:0000313" key="1">
    <source>
        <dbReference type="EMBL" id="UWZ55363.1"/>
    </source>
</evidence>
<dbReference type="RefSeq" id="WP_033362220.1">
    <property type="nucleotide sequence ID" value="NZ_CP073767.1"/>
</dbReference>
<dbReference type="OrthoDB" id="4842880at2"/>
<evidence type="ECO:0000313" key="2">
    <source>
        <dbReference type="Proteomes" id="UP001058003"/>
    </source>
</evidence>
<dbReference type="AlphaFoldDB" id="A0A9Q9ILT7"/>